<feature type="transmembrane region" description="Helical" evidence="10">
    <location>
        <begin position="115"/>
        <end position="132"/>
    </location>
</feature>
<comment type="cofactor">
    <cofactor evidence="10">
        <name>FMN</name>
        <dbReference type="ChEBI" id="CHEBI:58210"/>
    </cofactor>
</comment>
<feature type="transmembrane region" description="Helical" evidence="10">
    <location>
        <begin position="299"/>
        <end position="315"/>
    </location>
</feature>
<comment type="subcellular location">
    <subcellularLocation>
        <location evidence="10">Cell inner membrane</location>
        <topology evidence="10">Multi-pass membrane protein</topology>
    </subcellularLocation>
</comment>
<dbReference type="OrthoDB" id="9776359at2"/>
<evidence type="ECO:0000256" key="4">
    <source>
        <dbReference type="ARBA" id="ARBA00022643"/>
    </source>
</evidence>
<keyword evidence="10" id="KW-0997">Cell inner membrane</keyword>
<feature type="transmembrane region" description="Helical" evidence="10">
    <location>
        <begin position="78"/>
        <end position="103"/>
    </location>
</feature>
<dbReference type="GO" id="GO:0055085">
    <property type="term" value="P:transmembrane transport"/>
    <property type="evidence" value="ECO:0007669"/>
    <property type="project" value="InterPro"/>
</dbReference>
<evidence type="ECO:0000256" key="7">
    <source>
        <dbReference type="ARBA" id="ARBA00022982"/>
    </source>
</evidence>
<feature type="transmembrane region" description="Helical" evidence="10">
    <location>
        <begin position="39"/>
        <end position="57"/>
    </location>
</feature>
<dbReference type="EC" id="7.-.-.-" evidence="10"/>
<feature type="transmembrane region" description="Helical" evidence="10">
    <location>
        <begin position="270"/>
        <end position="287"/>
    </location>
</feature>
<organism evidence="11 12">
    <name type="scientific">Buchnera aphidicola</name>
    <name type="common">Acyrthosiphon lactucae</name>
    <dbReference type="NCBI Taxonomy" id="1241832"/>
    <lineage>
        <taxon>Bacteria</taxon>
        <taxon>Pseudomonadati</taxon>
        <taxon>Pseudomonadota</taxon>
        <taxon>Gammaproteobacteria</taxon>
        <taxon>Enterobacterales</taxon>
        <taxon>Erwiniaceae</taxon>
        <taxon>Buchnera</taxon>
    </lineage>
</organism>
<sequence>MNFPYIYNFYSTRKIMFLVIIACIPGIFTKYYFFGSGTLIQILFSILVSLLLEVNILKLRFKKIKNNLQDNSSVLTSVLFGVSIPSLLPWWMVVIGLFFSIIIAKHLYGGIGQNIFNPAMVGYAVLLISFPIDMNNWHERDFSISFLNDFKQSVNIIFSKNYKCSINSDNSTNYINKNITPDAFTEATPLNNFKIKSHLEDNFFPQESILKNKKVTIQNSWKYINISFFLGGIFLFFKRIICWRIPISFLTSLGIVSMITYFYSKDLFMSPLFHFFSGGTMMCAFFIATDPVTTSCTNIGKIIFGCIIGFLVWIIRNYSDYPDAIAFSVLFGNMIAPFIDYNTKTSGYGHNNI</sequence>
<dbReference type="InterPro" id="IPR011303">
    <property type="entry name" value="RnfD_bac"/>
</dbReference>
<name>A0A4D6XL01_9GAMM</name>
<dbReference type="AlphaFoldDB" id="A0A4D6XL01"/>
<protein>
    <recommendedName>
        <fullName evidence="10">Ion-translocating oxidoreductase complex subunit D</fullName>
        <ecNumber evidence="10">7.-.-.-</ecNumber>
    </recommendedName>
    <alternativeName>
        <fullName evidence="10">Rnf electron transport complex subunit D</fullName>
    </alternativeName>
</protein>
<feature type="transmembrane region" description="Helical" evidence="10">
    <location>
        <begin position="15"/>
        <end position="33"/>
    </location>
</feature>
<feature type="modified residue" description="FMN phosphoryl threonine" evidence="10">
    <location>
        <position position="188"/>
    </location>
</feature>
<feature type="transmembrane region" description="Helical" evidence="10">
    <location>
        <begin position="243"/>
        <end position="263"/>
    </location>
</feature>
<keyword evidence="9 10" id="KW-0472">Membrane</keyword>
<keyword evidence="5 10" id="KW-0812">Transmembrane</keyword>
<evidence type="ECO:0000256" key="8">
    <source>
        <dbReference type="ARBA" id="ARBA00022989"/>
    </source>
</evidence>
<keyword evidence="7 10" id="KW-0249">Electron transport</keyword>
<gene>
    <name evidence="10" type="primary">rnfD</name>
    <name evidence="11" type="ORF">D9V61_00580</name>
</gene>
<evidence type="ECO:0000256" key="9">
    <source>
        <dbReference type="ARBA" id="ARBA00023136"/>
    </source>
</evidence>
<dbReference type="GO" id="GO:0022900">
    <property type="term" value="P:electron transport chain"/>
    <property type="evidence" value="ECO:0007669"/>
    <property type="project" value="UniProtKB-UniRule"/>
</dbReference>
<dbReference type="GO" id="GO:0005886">
    <property type="term" value="C:plasma membrane"/>
    <property type="evidence" value="ECO:0007669"/>
    <property type="project" value="UniProtKB-SubCell"/>
</dbReference>
<dbReference type="RefSeq" id="WP_158339315.1">
    <property type="nucleotide sequence ID" value="NZ_CP034891.1"/>
</dbReference>
<dbReference type="PANTHER" id="PTHR30578">
    <property type="entry name" value="ELECTRON TRANSPORT COMPLEX PROTEIN RNFD"/>
    <property type="match status" value="1"/>
</dbReference>
<dbReference type="HAMAP" id="MF_00462">
    <property type="entry name" value="RsxD_RnfD"/>
    <property type="match status" value="1"/>
</dbReference>
<dbReference type="InterPro" id="IPR004338">
    <property type="entry name" value="NqrB/RnfD"/>
</dbReference>
<accession>A0A4D6XL01</accession>
<dbReference type="EMBL" id="CP034891">
    <property type="protein sequence ID" value="QCI17526.1"/>
    <property type="molecule type" value="Genomic_DNA"/>
</dbReference>
<keyword evidence="3 10" id="KW-0285">Flavoprotein</keyword>
<keyword evidence="6 10" id="KW-1278">Translocase</keyword>
<dbReference type="Proteomes" id="UP000298660">
    <property type="component" value="Chromosome"/>
</dbReference>
<evidence type="ECO:0000313" key="11">
    <source>
        <dbReference type="EMBL" id="QCI17526.1"/>
    </source>
</evidence>
<evidence type="ECO:0000256" key="1">
    <source>
        <dbReference type="ARBA" id="ARBA00022448"/>
    </source>
</evidence>
<proteinExistence type="inferred from homology"/>
<reference evidence="11 12" key="1">
    <citation type="submission" date="2018-12" db="EMBL/GenBank/DDBJ databases">
        <authorList>
            <person name="Chong R.A."/>
        </authorList>
    </citation>
    <scope>NUCLEOTIDE SEQUENCE [LARGE SCALE GENOMIC DNA]</scope>
    <source>
        <strain evidence="11 12">Ala</strain>
    </source>
</reference>
<comment type="function">
    <text evidence="10">Part of a membrane-bound complex that couples electron transfer with translocation of ions across the membrane.</text>
</comment>
<evidence type="ECO:0000313" key="12">
    <source>
        <dbReference type="Proteomes" id="UP000298660"/>
    </source>
</evidence>
<keyword evidence="8 10" id="KW-1133">Transmembrane helix</keyword>
<evidence type="ECO:0000256" key="10">
    <source>
        <dbReference type="HAMAP-Rule" id="MF_00462"/>
    </source>
</evidence>
<dbReference type="NCBIfam" id="TIGR01946">
    <property type="entry name" value="rnfD"/>
    <property type="match status" value="1"/>
</dbReference>
<keyword evidence="1 10" id="KW-0813">Transport</keyword>
<dbReference type="PANTHER" id="PTHR30578:SF0">
    <property type="entry name" value="ION-TRANSLOCATING OXIDOREDUCTASE COMPLEX SUBUNIT D"/>
    <property type="match status" value="1"/>
</dbReference>
<reference evidence="11 12" key="2">
    <citation type="submission" date="2019-05" db="EMBL/GenBank/DDBJ databases">
        <title>Genome evolution of the obligate endosymbiont Buchnera aphidicola.</title>
        <authorList>
            <person name="Moran N.A."/>
        </authorList>
    </citation>
    <scope>NUCLEOTIDE SEQUENCE [LARGE SCALE GENOMIC DNA]</scope>
    <source>
        <strain evidence="11 12">Ala</strain>
    </source>
</reference>
<evidence type="ECO:0000256" key="5">
    <source>
        <dbReference type="ARBA" id="ARBA00022692"/>
    </source>
</evidence>
<dbReference type="Pfam" id="PF03116">
    <property type="entry name" value="NQR2_RnfD_RnfE"/>
    <property type="match status" value="1"/>
</dbReference>
<comment type="subunit">
    <text evidence="10">The complex is composed of six subunits: RnfA, RnfB, RnfC, RnfD, RnfE and RnfG.</text>
</comment>
<keyword evidence="2 10" id="KW-0597">Phosphoprotein</keyword>
<evidence type="ECO:0000256" key="6">
    <source>
        <dbReference type="ARBA" id="ARBA00022967"/>
    </source>
</evidence>
<evidence type="ECO:0000256" key="3">
    <source>
        <dbReference type="ARBA" id="ARBA00022630"/>
    </source>
</evidence>
<evidence type="ECO:0000256" key="2">
    <source>
        <dbReference type="ARBA" id="ARBA00022553"/>
    </source>
</evidence>
<keyword evidence="4 10" id="KW-0288">FMN</keyword>
<keyword evidence="10" id="KW-1003">Cell membrane</keyword>
<comment type="similarity">
    <text evidence="10">Belongs to the NqrB/RnfD family.</text>
</comment>